<keyword evidence="5" id="KW-1185">Reference proteome</keyword>
<name>A0A7W6MK71_9HYPH</name>
<dbReference type="InterPro" id="IPR001753">
    <property type="entry name" value="Enoyl-CoA_hydra/iso"/>
</dbReference>
<dbReference type="PANTHER" id="PTHR43684">
    <property type="match status" value="1"/>
</dbReference>
<reference evidence="4 5" key="1">
    <citation type="submission" date="2020-08" db="EMBL/GenBank/DDBJ databases">
        <title>Genomic Encyclopedia of Type Strains, Phase IV (KMG-IV): sequencing the most valuable type-strain genomes for metagenomic binning, comparative biology and taxonomic classification.</title>
        <authorList>
            <person name="Goeker M."/>
        </authorList>
    </citation>
    <scope>NUCLEOTIDE SEQUENCE [LARGE SCALE GENOMIC DNA]</scope>
    <source>
        <strain evidence="4 5">DSM 102238</strain>
    </source>
</reference>
<dbReference type="EMBL" id="JACIEK010000006">
    <property type="protein sequence ID" value="MBB3998848.1"/>
    <property type="molecule type" value="Genomic_DNA"/>
</dbReference>
<evidence type="ECO:0000256" key="2">
    <source>
        <dbReference type="ARBA" id="ARBA00023140"/>
    </source>
</evidence>
<sequence length="245" mass="26201">MSKHVETAFADGVMTLRLVRPEKRNAIDRAMYAAMADALRRAGDDADIRAVLIAGVPGAFSAGNDLMDFVAFGKGGPMDEVQDFLLALVACEKPLVAAVDGLAVGIGTTLLLHCDLVYATPRSTFRTPFVDLGLVPEAASSLLAPRQMGTQNAFALLAMGETFDSGAALAARLVYAVTAEAEAEARSAAQRLAAKPPEALRLTRALMRGERSEIETRIRGEIDHFTDRLRSTEARSAFAAFFQRG</sequence>
<dbReference type="NCBIfam" id="NF004681">
    <property type="entry name" value="PRK06023.1"/>
    <property type="match status" value="1"/>
</dbReference>
<comment type="caution">
    <text evidence="4">The sequence shown here is derived from an EMBL/GenBank/DDBJ whole genome shotgun (WGS) entry which is preliminary data.</text>
</comment>
<evidence type="ECO:0000313" key="5">
    <source>
        <dbReference type="Proteomes" id="UP000542776"/>
    </source>
</evidence>
<dbReference type="InterPro" id="IPR029045">
    <property type="entry name" value="ClpP/crotonase-like_dom_sf"/>
</dbReference>
<evidence type="ECO:0000256" key="3">
    <source>
        <dbReference type="ARBA" id="ARBA00023235"/>
    </source>
</evidence>
<proteinExistence type="predicted"/>
<evidence type="ECO:0000256" key="1">
    <source>
        <dbReference type="ARBA" id="ARBA00004275"/>
    </source>
</evidence>
<dbReference type="Proteomes" id="UP000542776">
    <property type="component" value="Unassembled WGS sequence"/>
</dbReference>
<keyword evidence="3" id="KW-0413">Isomerase</keyword>
<dbReference type="SUPFAM" id="SSF52096">
    <property type="entry name" value="ClpP/crotonase"/>
    <property type="match status" value="1"/>
</dbReference>
<accession>A0A7W6MK71</accession>
<organism evidence="4 5">
    <name type="scientific">Aureimonas pseudogalii</name>
    <dbReference type="NCBI Taxonomy" id="1744844"/>
    <lineage>
        <taxon>Bacteria</taxon>
        <taxon>Pseudomonadati</taxon>
        <taxon>Pseudomonadota</taxon>
        <taxon>Alphaproteobacteria</taxon>
        <taxon>Hyphomicrobiales</taxon>
        <taxon>Aurantimonadaceae</taxon>
        <taxon>Aureimonas</taxon>
    </lineage>
</organism>
<dbReference type="AlphaFoldDB" id="A0A7W6MK71"/>
<dbReference type="Pfam" id="PF00378">
    <property type="entry name" value="ECH_1"/>
    <property type="match status" value="1"/>
</dbReference>
<comment type="subcellular location">
    <subcellularLocation>
        <location evidence="1">Peroxisome</location>
    </subcellularLocation>
</comment>
<protein>
    <submittedName>
        <fullName evidence="4">Enoyl-CoA hydratase/carnithine racemase</fullName>
    </submittedName>
</protein>
<evidence type="ECO:0000313" key="4">
    <source>
        <dbReference type="EMBL" id="MBB3998848.1"/>
    </source>
</evidence>
<dbReference type="RefSeq" id="WP_183200364.1">
    <property type="nucleotide sequence ID" value="NZ_JACIEK010000006.1"/>
</dbReference>
<dbReference type="PANTHER" id="PTHR43684:SF1">
    <property type="entry name" value="ENOYL-COA DELTA ISOMERASE 2"/>
    <property type="match status" value="1"/>
</dbReference>
<dbReference type="Gene3D" id="3.90.226.10">
    <property type="entry name" value="2-enoyl-CoA Hydratase, Chain A, domain 1"/>
    <property type="match status" value="1"/>
</dbReference>
<dbReference type="GO" id="GO:0004165">
    <property type="term" value="F:delta(3)-delta(2)-enoyl-CoA isomerase activity"/>
    <property type="evidence" value="ECO:0007669"/>
    <property type="project" value="UniProtKB-ARBA"/>
</dbReference>
<keyword evidence="2" id="KW-0576">Peroxisome</keyword>
<gene>
    <name evidence="4" type="ORF">GGR04_002696</name>
</gene>
<dbReference type="CDD" id="cd06558">
    <property type="entry name" value="crotonase-like"/>
    <property type="match status" value="1"/>
</dbReference>
<dbReference type="InterPro" id="IPR051053">
    <property type="entry name" value="ECH/Chromodomain_protein"/>
</dbReference>